<dbReference type="Proteomes" id="UP000024533">
    <property type="component" value="Unassembled WGS sequence"/>
</dbReference>
<keyword evidence="6" id="KW-0539">Nucleus</keyword>
<comment type="similarity">
    <text evidence="2">Belongs to the ORC4 family.</text>
</comment>
<name>A0A059JDS8_TRIIM</name>
<keyword evidence="4" id="KW-0235">DNA replication</keyword>
<dbReference type="InterPro" id="IPR027417">
    <property type="entry name" value="P-loop_NTPase"/>
</dbReference>
<evidence type="ECO:0000256" key="6">
    <source>
        <dbReference type="ARBA" id="ARBA00023242"/>
    </source>
</evidence>
<evidence type="ECO:0000313" key="10">
    <source>
        <dbReference type="Proteomes" id="UP000024533"/>
    </source>
</evidence>
<dbReference type="Pfam" id="PF14629">
    <property type="entry name" value="ORC4_C"/>
    <property type="match status" value="1"/>
</dbReference>
<dbReference type="InterPro" id="IPR003593">
    <property type="entry name" value="AAA+_ATPase"/>
</dbReference>
<dbReference type="SMART" id="SM00382">
    <property type="entry name" value="AAA"/>
    <property type="match status" value="1"/>
</dbReference>
<dbReference type="InterPro" id="IPR016527">
    <property type="entry name" value="ORC4"/>
</dbReference>
<dbReference type="Pfam" id="PF13191">
    <property type="entry name" value="AAA_16"/>
    <property type="match status" value="1"/>
</dbReference>
<dbReference type="GO" id="GO:0006270">
    <property type="term" value="P:DNA replication initiation"/>
    <property type="evidence" value="ECO:0007669"/>
    <property type="project" value="TreeGrafter"/>
</dbReference>
<keyword evidence="10" id="KW-1185">Reference proteome</keyword>
<dbReference type="PANTHER" id="PTHR12087">
    <property type="entry name" value="ORIGIN RECOGNITION COMPLEX SUBUNIT 4"/>
    <property type="match status" value="1"/>
</dbReference>
<evidence type="ECO:0000256" key="7">
    <source>
        <dbReference type="SAM" id="MobiDB-lite"/>
    </source>
</evidence>
<proteinExistence type="inferred from homology"/>
<feature type="region of interest" description="Disordered" evidence="7">
    <location>
        <begin position="1"/>
        <end position="176"/>
    </location>
</feature>
<dbReference type="HOGENOM" id="CLU_007115_3_0_1"/>
<feature type="compositionally biased region" description="Polar residues" evidence="7">
    <location>
        <begin position="79"/>
        <end position="88"/>
    </location>
</feature>
<dbReference type="GO" id="GO:0005664">
    <property type="term" value="C:nuclear origin of replication recognition complex"/>
    <property type="evidence" value="ECO:0007669"/>
    <property type="project" value="TreeGrafter"/>
</dbReference>
<reference evidence="9 10" key="1">
    <citation type="submission" date="2014-02" db="EMBL/GenBank/DDBJ databases">
        <title>The Genome Sequence of Trichophyton interdigitale MR816.</title>
        <authorList>
            <consortium name="The Broad Institute Genomics Platform"/>
            <person name="Cuomo C.A."/>
            <person name="White T.C."/>
            <person name="Graser Y."/>
            <person name="Martinez-Rossi N."/>
            <person name="Heitman J."/>
            <person name="Young S.K."/>
            <person name="Zeng Q."/>
            <person name="Gargeya S."/>
            <person name="Abouelleil A."/>
            <person name="Alvarado L."/>
            <person name="Chapman S.B."/>
            <person name="Gainer-Dewar J."/>
            <person name="Goldberg J."/>
            <person name="Griggs A."/>
            <person name="Gujja S."/>
            <person name="Hansen M."/>
            <person name="Howarth C."/>
            <person name="Imamovic A."/>
            <person name="Larimer J."/>
            <person name="Martinez D."/>
            <person name="Murphy C."/>
            <person name="Pearson M.D."/>
            <person name="Persinoti G."/>
            <person name="Poon T."/>
            <person name="Priest M."/>
            <person name="Roberts A.D."/>
            <person name="Saif S."/>
            <person name="Shea T.D."/>
            <person name="Sykes S.N."/>
            <person name="Wortman J."/>
            <person name="Nusbaum C."/>
            <person name="Birren B."/>
        </authorList>
    </citation>
    <scope>NUCLEOTIDE SEQUENCE [LARGE SCALE GENOMIC DNA]</scope>
    <source>
        <strain evidence="9 10">MR816</strain>
    </source>
</reference>
<evidence type="ECO:0000256" key="5">
    <source>
        <dbReference type="ARBA" id="ARBA00023125"/>
    </source>
</evidence>
<feature type="compositionally biased region" description="Low complexity" evidence="7">
    <location>
        <begin position="131"/>
        <end position="142"/>
    </location>
</feature>
<dbReference type="AlphaFoldDB" id="A0A059JDS8"/>
<dbReference type="EMBL" id="AOKY01000191">
    <property type="protein sequence ID" value="KDB25617.1"/>
    <property type="molecule type" value="Genomic_DNA"/>
</dbReference>
<dbReference type="CDD" id="cd00009">
    <property type="entry name" value="AAA"/>
    <property type="match status" value="1"/>
</dbReference>
<dbReference type="FunFam" id="3.40.50.300:FF:001597">
    <property type="entry name" value="Origin recognition complex subunit Orc4"/>
    <property type="match status" value="1"/>
</dbReference>
<evidence type="ECO:0000259" key="8">
    <source>
        <dbReference type="SMART" id="SM00382"/>
    </source>
</evidence>
<organism evidence="9 10">
    <name type="scientific">Trichophyton interdigitale (strain MR816)</name>
    <dbReference type="NCBI Taxonomy" id="1215338"/>
    <lineage>
        <taxon>Eukaryota</taxon>
        <taxon>Fungi</taxon>
        <taxon>Dikarya</taxon>
        <taxon>Ascomycota</taxon>
        <taxon>Pezizomycotina</taxon>
        <taxon>Eurotiomycetes</taxon>
        <taxon>Eurotiomycetidae</taxon>
        <taxon>Onygenales</taxon>
        <taxon>Arthrodermataceae</taxon>
        <taxon>Trichophyton</taxon>
    </lineage>
</organism>
<dbReference type="OMA" id="MWRQLGR"/>
<keyword evidence="5" id="KW-0238">DNA-binding</keyword>
<dbReference type="OrthoDB" id="343623at2759"/>
<comment type="subcellular location">
    <subcellularLocation>
        <location evidence="1">Nucleus</location>
    </subcellularLocation>
</comment>
<dbReference type="InterPro" id="IPR041664">
    <property type="entry name" value="AAA_16"/>
</dbReference>
<feature type="domain" description="AAA+ ATPase" evidence="8">
    <location>
        <begin position="283"/>
        <end position="456"/>
    </location>
</feature>
<gene>
    <name evidence="9" type="ORF">H109_02555</name>
</gene>
<comment type="caution">
    <text evidence="9">The sequence shown here is derived from an EMBL/GenBank/DDBJ whole genome shotgun (WGS) entry which is preliminary data.</text>
</comment>
<dbReference type="PANTHER" id="PTHR12087:SF0">
    <property type="entry name" value="ORIGIN RECOGNITION COMPLEX SUBUNIT 4"/>
    <property type="match status" value="1"/>
</dbReference>
<dbReference type="GO" id="GO:0003688">
    <property type="term" value="F:DNA replication origin binding"/>
    <property type="evidence" value="ECO:0007669"/>
    <property type="project" value="TreeGrafter"/>
</dbReference>
<sequence>MESDSRPSKRRRVSNPDLDLEPERRESPSPTRTRKTRKDTKPATEPESATNAGTEEAAEKKDDEAPSQSTRRSARIRVTGNSVVSTSAGPPRPRVVEEDTTQNSKRSRKAKSSIAGSSSTKKLARKSSRPTAATTTTTTTTTGRKRKKEDKKDERDGRLNGKKEKEGVNGTDDVWEVPCDRENEDEDEDELAIAQLVANDAATQLQTELGERIEEPSETVNQPAYAEKFISLCEEHGLEPMLAPLGEFILEKLNGKRLIPLKGLDNEYRTVFQLLEQTVVAGEGNSLLLLGARGSGKTAVVNTALAALSKTNGDDFHIVRLNGFLHTDDKVALREIWQQLGREIDPQEDLEKPSSYADTMASLLALLSHPEEITGPLPEENGMTTTKSVVIVLDEFDLFSYHPRQTLLYNLFDIAQAKKAPVAVLGLTTKVEVTENLEKRVKSRFSHRHVFLPRPRSFVEFVDICMASLKVEGDEVDSCPLDGEKGPILLKGWNNYIQDLFEDAEFAGHLEPIYYRSKSVRDFFRSALVPITSMALGSVTGTKAELPGAQSFASNSLACPDPAPLPFTQLSGSTSNVSLPLSLLLTATRLTALHESTATATATAASLSLSFAAVYSEYVRLLTAAKASASASGAAATPGRVWGKEAAKEAWEKLVEWGLVLPANGYGMGDGKTFRVEVSFEEAVAALGSTGAGALGRWWRDG</sequence>
<dbReference type="InterPro" id="IPR032705">
    <property type="entry name" value="ORC4_C"/>
</dbReference>
<evidence type="ECO:0000256" key="2">
    <source>
        <dbReference type="ARBA" id="ARBA00005334"/>
    </source>
</evidence>
<dbReference type="Gene3D" id="3.40.50.300">
    <property type="entry name" value="P-loop containing nucleotide triphosphate hydrolases"/>
    <property type="match status" value="1"/>
</dbReference>
<evidence type="ECO:0000313" key="9">
    <source>
        <dbReference type="EMBL" id="KDB25617.1"/>
    </source>
</evidence>
<feature type="compositionally biased region" description="Low complexity" evidence="7">
    <location>
        <begin position="112"/>
        <end position="121"/>
    </location>
</feature>
<dbReference type="STRING" id="1215338.A0A059JDS8"/>
<dbReference type="SUPFAM" id="SSF52540">
    <property type="entry name" value="P-loop containing nucleoside triphosphate hydrolases"/>
    <property type="match status" value="1"/>
</dbReference>
<evidence type="ECO:0000256" key="1">
    <source>
        <dbReference type="ARBA" id="ARBA00004123"/>
    </source>
</evidence>
<evidence type="ECO:0000256" key="4">
    <source>
        <dbReference type="ARBA" id="ARBA00022705"/>
    </source>
</evidence>
<feature type="compositionally biased region" description="Basic and acidic residues" evidence="7">
    <location>
        <begin position="150"/>
        <end position="167"/>
    </location>
</feature>
<accession>A0A059JDS8</accession>
<evidence type="ECO:0000256" key="3">
    <source>
        <dbReference type="ARBA" id="ARBA00019083"/>
    </source>
</evidence>
<protein>
    <recommendedName>
        <fullName evidence="3">Origin recognition complex subunit 4</fullName>
    </recommendedName>
</protein>